<dbReference type="InterPro" id="IPR004701">
    <property type="entry name" value="PTS_EIIA_man-typ"/>
</dbReference>
<dbReference type="KEGG" id="lhg:JMUB5056_0949"/>
<dbReference type="GO" id="GO:0047324">
    <property type="term" value="F:phosphoenolpyruvate-glycerone phosphotransferase activity"/>
    <property type="evidence" value="ECO:0007669"/>
    <property type="project" value="InterPro"/>
</dbReference>
<dbReference type="InterPro" id="IPR036662">
    <property type="entry name" value="PTS_EIIA_man-typ_sf"/>
</dbReference>
<dbReference type="PANTHER" id="PTHR38594:SF1">
    <property type="entry name" value="PEP-DEPENDENT DIHYDROXYACETONE KINASE, PHOSPHORYL DONOR SUBUNIT DHAM"/>
    <property type="match status" value="1"/>
</dbReference>
<dbReference type="PROSITE" id="PS51096">
    <property type="entry name" value="PTS_EIIA_TYPE_4"/>
    <property type="match status" value="1"/>
</dbReference>
<dbReference type="Proteomes" id="UP000321561">
    <property type="component" value="Chromosome"/>
</dbReference>
<dbReference type="EMBL" id="AP019846">
    <property type="protein sequence ID" value="BBM59365.1"/>
    <property type="molecule type" value="Genomic_DNA"/>
</dbReference>
<evidence type="ECO:0000313" key="4">
    <source>
        <dbReference type="Proteomes" id="UP000321561"/>
    </source>
</evidence>
<evidence type="ECO:0000313" key="3">
    <source>
        <dbReference type="EMBL" id="BBM59365.1"/>
    </source>
</evidence>
<dbReference type="GO" id="GO:0009401">
    <property type="term" value="P:phosphoenolpyruvate-dependent sugar phosphotransferase system"/>
    <property type="evidence" value="ECO:0007669"/>
    <property type="project" value="InterPro"/>
</dbReference>
<reference evidence="3 4" key="1">
    <citation type="submission" date="2019-07" db="EMBL/GenBank/DDBJ databases">
        <title>Complete Genome Sequence of Leptotrichia hongkongensis Strain JMUB5056.</title>
        <authorList>
            <person name="Watanabe S."/>
            <person name="Cui L."/>
        </authorList>
    </citation>
    <scope>NUCLEOTIDE SEQUENCE [LARGE SCALE GENOMIC DNA]</scope>
    <source>
        <strain evidence="3 4">JMUB5056</strain>
    </source>
</reference>
<evidence type="ECO:0000259" key="2">
    <source>
        <dbReference type="PROSITE" id="PS51096"/>
    </source>
</evidence>
<dbReference type="OrthoDB" id="7065393at2"/>
<dbReference type="Gene3D" id="3.40.50.510">
    <property type="entry name" value="Phosphotransferase system, mannose-type IIA component"/>
    <property type="match status" value="1"/>
</dbReference>
<proteinExistence type="predicted"/>
<name>A0A510LB07_9FUSO</name>
<accession>A0A510LB07</accession>
<dbReference type="GO" id="GO:0019563">
    <property type="term" value="P:glycerol catabolic process"/>
    <property type="evidence" value="ECO:0007669"/>
    <property type="project" value="InterPro"/>
</dbReference>
<dbReference type="RefSeq" id="WP_147005448.1">
    <property type="nucleotide sequence ID" value="NZ_AP019846.1"/>
</dbReference>
<dbReference type="GO" id="GO:0016020">
    <property type="term" value="C:membrane"/>
    <property type="evidence" value="ECO:0007669"/>
    <property type="project" value="InterPro"/>
</dbReference>
<sequence length="139" mass="14935">MKENSHNLVGIVVVSHSNTLAQEIINFVKVFKQEDFTLENGGNASREVYGTNVENVKEAIIRADNGAGVLVFVDMGSSVFNAAKAIKELEGQVEAKIADAPLVEGIISAVAANFDGISLADLKTIAEDSRKFTKLKKEI</sequence>
<feature type="domain" description="PTS EIIA type-4" evidence="2">
    <location>
        <begin position="8"/>
        <end position="133"/>
    </location>
</feature>
<keyword evidence="1" id="KW-0808">Transferase</keyword>
<evidence type="ECO:0000256" key="1">
    <source>
        <dbReference type="ARBA" id="ARBA00022679"/>
    </source>
</evidence>
<gene>
    <name evidence="3" type="ORF">JMUB5056_0949</name>
</gene>
<dbReference type="InterPro" id="IPR039643">
    <property type="entry name" value="DhaM"/>
</dbReference>
<organism evidence="3 4">
    <name type="scientific">Leptotrichia hongkongensis</name>
    <dbReference type="NCBI Taxonomy" id="554406"/>
    <lineage>
        <taxon>Bacteria</taxon>
        <taxon>Fusobacteriati</taxon>
        <taxon>Fusobacteriota</taxon>
        <taxon>Fusobacteriia</taxon>
        <taxon>Fusobacteriales</taxon>
        <taxon>Leptotrichiaceae</taxon>
        <taxon>Leptotrichia</taxon>
    </lineage>
</organism>
<dbReference type="SUPFAM" id="SSF53062">
    <property type="entry name" value="PTS system fructose IIA component-like"/>
    <property type="match status" value="1"/>
</dbReference>
<dbReference type="Pfam" id="PF03610">
    <property type="entry name" value="EIIA-man"/>
    <property type="match status" value="1"/>
</dbReference>
<dbReference type="PANTHER" id="PTHR38594">
    <property type="entry name" value="PEP-DEPENDENT DIHYDROXYACETONE KINASE, PHOSPHORYL DONOR SUBUNIT DHAM"/>
    <property type="match status" value="1"/>
</dbReference>
<protein>
    <submittedName>
        <fullName evidence="3">PTS system fluctose-specific transporter subunit IIA</fullName>
    </submittedName>
</protein>
<dbReference type="AlphaFoldDB" id="A0A510LB07"/>